<accession>A0A1V3XSS0</accession>
<reference evidence="4 5" key="1">
    <citation type="submission" date="2017-02" db="EMBL/GenBank/DDBJ databases">
        <title>Complete genome sequences of Mycobacterium kansasii strains isolated from rhesus macaques.</title>
        <authorList>
            <person name="Panda A."/>
            <person name="Nagaraj S."/>
            <person name="Zhao X."/>
            <person name="Tettelin H."/>
            <person name="Detolla L.J."/>
        </authorList>
    </citation>
    <scope>NUCLEOTIDE SEQUENCE [LARGE SCALE GENOMIC DNA]</scope>
    <source>
        <strain evidence="3 4">11-3469</strain>
        <strain evidence="2 5">11-3813</strain>
    </source>
</reference>
<protein>
    <submittedName>
        <fullName evidence="2">Uncharacterized protein</fullName>
    </submittedName>
</protein>
<evidence type="ECO:0000313" key="5">
    <source>
        <dbReference type="Proteomes" id="UP000189229"/>
    </source>
</evidence>
<evidence type="ECO:0000256" key="1">
    <source>
        <dbReference type="SAM" id="MobiDB-lite"/>
    </source>
</evidence>
<gene>
    <name evidence="3" type="ORF">BZL29_1568</name>
    <name evidence="2" type="ORF">BZL30_0243</name>
</gene>
<comment type="caution">
    <text evidence="2">The sequence shown here is derived from an EMBL/GenBank/DDBJ whole genome shotgun (WGS) entry which is preliminary data.</text>
</comment>
<proteinExistence type="predicted"/>
<dbReference type="EMBL" id="MVBN01000001">
    <property type="protein sequence ID" value="OOK84630.1"/>
    <property type="molecule type" value="Genomic_DNA"/>
</dbReference>
<organism evidence="2 5">
    <name type="scientific">Mycobacterium kansasii</name>
    <dbReference type="NCBI Taxonomy" id="1768"/>
    <lineage>
        <taxon>Bacteria</taxon>
        <taxon>Bacillati</taxon>
        <taxon>Actinomycetota</taxon>
        <taxon>Actinomycetes</taxon>
        <taxon>Mycobacteriales</taxon>
        <taxon>Mycobacteriaceae</taxon>
        <taxon>Mycobacterium</taxon>
    </lineage>
</organism>
<dbReference type="Proteomes" id="UP000188532">
    <property type="component" value="Unassembled WGS sequence"/>
</dbReference>
<name>A0A1V3XSS0_MYCKA</name>
<feature type="compositionally biased region" description="Basic residues" evidence="1">
    <location>
        <begin position="80"/>
        <end position="91"/>
    </location>
</feature>
<dbReference type="EMBL" id="MVBM01000001">
    <property type="protein sequence ID" value="OOK82245.1"/>
    <property type="molecule type" value="Genomic_DNA"/>
</dbReference>
<sequence>MRDFVAPLFGRTDRLTATKPRAAVAPTHEYQNLDIGRLIMPATGIHSDGSPDRPRGQINKGKETHVVNGQAPRGNSARHQAARMPRRHRQQRWFQPPQRGIRLDHNIIRCPNQVYHAVALQAKAIHDASTAGGASNDVAETVNVAAAC</sequence>
<dbReference type="AlphaFoldDB" id="A0A1V3XSS0"/>
<feature type="region of interest" description="Disordered" evidence="1">
    <location>
        <begin position="70"/>
        <end position="91"/>
    </location>
</feature>
<evidence type="ECO:0000313" key="4">
    <source>
        <dbReference type="Proteomes" id="UP000188532"/>
    </source>
</evidence>
<dbReference type="Proteomes" id="UP000189229">
    <property type="component" value="Unassembled WGS sequence"/>
</dbReference>
<evidence type="ECO:0000313" key="3">
    <source>
        <dbReference type="EMBL" id="OOK84630.1"/>
    </source>
</evidence>
<evidence type="ECO:0000313" key="2">
    <source>
        <dbReference type="EMBL" id="OOK82245.1"/>
    </source>
</evidence>